<proteinExistence type="predicted"/>
<evidence type="ECO:0000313" key="1">
    <source>
        <dbReference type="EMBL" id="MBS2966343.1"/>
    </source>
</evidence>
<dbReference type="EMBL" id="JAGSXH010000140">
    <property type="protein sequence ID" value="MBS2966343.1"/>
    <property type="molecule type" value="Genomic_DNA"/>
</dbReference>
<keyword evidence="2" id="KW-1185">Reference proteome</keyword>
<comment type="caution">
    <text evidence="1">The sequence shown here is derived from an EMBL/GenBank/DDBJ whole genome shotgun (WGS) entry which is preliminary data.</text>
</comment>
<protein>
    <submittedName>
        <fullName evidence="1">Transposase</fullName>
    </submittedName>
</protein>
<accession>A0A8J7WPX1</accession>
<reference evidence="1" key="1">
    <citation type="submission" date="2021-04" db="EMBL/GenBank/DDBJ databases">
        <title>Genome based classification of Actinospica acidithermotolerans sp. nov., an actinobacterium isolated from an Indonesian hot spring.</title>
        <authorList>
            <person name="Kusuma A.B."/>
            <person name="Putra K.E."/>
            <person name="Nafisah S."/>
            <person name="Loh J."/>
            <person name="Nouioui I."/>
            <person name="Goodfellow M."/>
        </authorList>
    </citation>
    <scope>NUCLEOTIDE SEQUENCE</scope>
    <source>
        <strain evidence="1">DSM 45618</strain>
    </source>
</reference>
<evidence type="ECO:0000313" key="2">
    <source>
        <dbReference type="Proteomes" id="UP000677913"/>
    </source>
</evidence>
<sequence length="61" mass="6732">MLPLLYLHGLSTGDFVPALEQFLGSAAGLSSATVSRLTAQWQADHDDFQRRVRSGCDYVYV</sequence>
<dbReference type="Proteomes" id="UP000677913">
    <property type="component" value="Unassembled WGS sequence"/>
</dbReference>
<gene>
    <name evidence="1" type="ORF">KGA66_25090</name>
</gene>
<organism evidence="1 2">
    <name type="scientific">Actinocrinis puniceicyclus</name>
    <dbReference type="NCBI Taxonomy" id="977794"/>
    <lineage>
        <taxon>Bacteria</taxon>
        <taxon>Bacillati</taxon>
        <taxon>Actinomycetota</taxon>
        <taxon>Actinomycetes</taxon>
        <taxon>Catenulisporales</taxon>
        <taxon>Actinospicaceae</taxon>
        <taxon>Actinocrinis</taxon>
    </lineage>
</organism>
<name>A0A8J7WPX1_9ACTN</name>
<dbReference type="AlphaFoldDB" id="A0A8J7WPX1"/>